<evidence type="ECO:0000313" key="1">
    <source>
        <dbReference type="EMBL" id="MBX37155.1"/>
    </source>
</evidence>
<proteinExistence type="predicted"/>
<sequence length="36" mass="4246">MSNHGRIHRFSPHTHAHSLSIFIHKAWNKISFHLLS</sequence>
<dbReference type="EMBL" id="GGEC01056671">
    <property type="protein sequence ID" value="MBX37155.1"/>
    <property type="molecule type" value="Transcribed_RNA"/>
</dbReference>
<protein>
    <submittedName>
        <fullName evidence="1">Uncharacterized protein</fullName>
    </submittedName>
</protein>
<name>A0A2P2N3V8_RHIMU</name>
<organism evidence="1">
    <name type="scientific">Rhizophora mucronata</name>
    <name type="common">Asiatic mangrove</name>
    <dbReference type="NCBI Taxonomy" id="61149"/>
    <lineage>
        <taxon>Eukaryota</taxon>
        <taxon>Viridiplantae</taxon>
        <taxon>Streptophyta</taxon>
        <taxon>Embryophyta</taxon>
        <taxon>Tracheophyta</taxon>
        <taxon>Spermatophyta</taxon>
        <taxon>Magnoliopsida</taxon>
        <taxon>eudicotyledons</taxon>
        <taxon>Gunneridae</taxon>
        <taxon>Pentapetalae</taxon>
        <taxon>rosids</taxon>
        <taxon>fabids</taxon>
        <taxon>Malpighiales</taxon>
        <taxon>Rhizophoraceae</taxon>
        <taxon>Rhizophora</taxon>
    </lineage>
</organism>
<reference evidence="1" key="1">
    <citation type="submission" date="2018-02" db="EMBL/GenBank/DDBJ databases">
        <title>Rhizophora mucronata_Transcriptome.</title>
        <authorList>
            <person name="Meera S.P."/>
            <person name="Sreeshan A."/>
            <person name="Augustine A."/>
        </authorList>
    </citation>
    <scope>NUCLEOTIDE SEQUENCE</scope>
    <source>
        <tissue evidence="1">Leaf</tissue>
    </source>
</reference>
<accession>A0A2P2N3V8</accession>
<dbReference type="AlphaFoldDB" id="A0A2P2N3V8"/>